<dbReference type="SUPFAM" id="SSF50978">
    <property type="entry name" value="WD40 repeat-like"/>
    <property type="match status" value="1"/>
</dbReference>
<dbReference type="GO" id="GO:0005829">
    <property type="term" value="C:cytosol"/>
    <property type="evidence" value="ECO:0007669"/>
    <property type="project" value="TreeGrafter"/>
</dbReference>
<accession>A0A7R9QE67</accession>
<feature type="compositionally biased region" description="Polar residues" evidence="2">
    <location>
        <begin position="104"/>
        <end position="123"/>
    </location>
</feature>
<feature type="region of interest" description="Disordered" evidence="2">
    <location>
        <begin position="1"/>
        <end position="179"/>
    </location>
</feature>
<evidence type="ECO:0000313" key="5">
    <source>
        <dbReference type="Proteomes" id="UP000728032"/>
    </source>
</evidence>
<dbReference type="Proteomes" id="UP000728032">
    <property type="component" value="Unassembled WGS sequence"/>
</dbReference>
<dbReference type="GO" id="GO:0003723">
    <property type="term" value="F:RNA binding"/>
    <property type="evidence" value="ECO:0007669"/>
    <property type="project" value="InterPro"/>
</dbReference>
<dbReference type="PANTHER" id="PTHR14435:SF2">
    <property type="entry name" value="ZINC FINGER PROTEIN 106"/>
    <property type="match status" value="1"/>
</dbReference>
<dbReference type="PANTHER" id="PTHR14435">
    <property type="entry name" value="ZINC FINGER PROTEIN 106"/>
    <property type="match status" value="1"/>
</dbReference>
<gene>
    <name evidence="4" type="ORF">ONB1V03_LOCUS3109</name>
</gene>
<dbReference type="InterPro" id="IPR036322">
    <property type="entry name" value="WD40_repeat_dom_sf"/>
</dbReference>
<feature type="region of interest" description="Disordered" evidence="2">
    <location>
        <begin position="204"/>
        <end position="238"/>
    </location>
</feature>
<dbReference type="AlphaFoldDB" id="A0A7R9QE67"/>
<dbReference type="PROSITE" id="PS00028">
    <property type="entry name" value="ZINC_FINGER_C2H2_1"/>
    <property type="match status" value="1"/>
</dbReference>
<dbReference type="Gene3D" id="2.130.10.10">
    <property type="entry name" value="YVTN repeat-like/Quinoprotein amine dehydrogenase"/>
    <property type="match status" value="1"/>
</dbReference>
<dbReference type="InterPro" id="IPR015943">
    <property type="entry name" value="WD40/YVTN_repeat-like_dom_sf"/>
</dbReference>
<keyword evidence="1" id="KW-0862">Zinc</keyword>
<dbReference type="GO" id="GO:0008270">
    <property type="term" value="F:zinc ion binding"/>
    <property type="evidence" value="ECO:0007669"/>
    <property type="project" value="UniProtKB-KW"/>
</dbReference>
<keyword evidence="5" id="KW-1185">Reference proteome</keyword>
<dbReference type="GO" id="GO:0016020">
    <property type="term" value="C:membrane"/>
    <property type="evidence" value="ECO:0007669"/>
    <property type="project" value="TreeGrafter"/>
</dbReference>
<dbReference type="InterPro" id="IPR042622">
    <property type="entry name" value="Znf106"/>
</dbReference>
<evidence type="ECO:0000259" key="3">
    <source>
        <dbReference type="PROSITE" id="PS50157"/>
    </source>
</evidence>
<evidence type="ECO:0000256" key="2">
    <source>
        <dbReference type="SAM" id="MobiDB-lite"/>
    </source>
</evidence>
<dbReference type="OrthoDB" id="10002522at2759"/>
<feature type="compositionally biased region" description="Polar residues" evidence="2">
    <location>
        <begin position="71"/>
        <end position="81"/>
    </location>
</feature>
<sequence>MSPKPPALKPSTPSSGGPKRTAHIAFRGSTSSPQTRSPLTRTPLTRTPLTRTDSPKISRLCRQPPPGPQRLGSSAVTSGVKTSKPLRPGTGGSRNRRLDDDMPAQQTASAAEPVSTSAPTASEANRADIVAPEPSRDNPYKPVEESSDREVFDELSKIVESHMAASEPPQTSPAGASELTNEMLDDDGEQYVSDTTELVAQVKAENPDPTDDINVSDTSSQASVPLNTSNTFNESGSKSSTALAFSRHALKYTGFEDQDVVPAVDYSIGALKPTAVSSKFKDKNVVIALTTFKEYLLASYFDATVRRFHINDKQDVIQYDGHEGHVWAMVVVEGTATQWLYTGCNDKKLRLYDAMTARLHRQIELKDQILCLDYRFGQVFCGLINGTLCKVSAFHEMVSQVANPEADQELIKSFPVNANRRISAVVAVKVDIQSDCGLTNIEPVVVATSNKLRIIDTSDGVDTDEHRVLHSMTITLNPPVMLRVFGSQLFIVYKLPAIKSEDKTAGAAPKLLEKSKVLVYDMKKDWNPIQIIEMTGVVSAIDMRGRDVILCQKDGKVQCLSLVSRVGVENWSLKWIAYHLDNEGVPKKCTGLSACALVGSRLLLGTFEGSIDVVFIDPKPQDCDICGVAFARNMDLKHHIKLEHGVEGKAPGGSGHS</sequence>
<proteinExistence type="predicted"/>
<name>A0A7R9QE67_9ACAR</name>
<feature type="compositionally biased region" description="Basic and acidic residues" evidence="2">
    <location>
        <begin position="134"/>
        <end position="160"/>
    </location>
</feature>
<organism evidence="4">
    <name type="scientific">Oppiella nova</name>
    <dbReference type="NCBI Taxonomy" id="334625"/>
    <lineage>
        <taxon>Eukaryota</taxon>
        <taxon>Metazoa</taxon>
        <taxon>Ecdysozoa</taxon>
        <taxon>Arthropoda</taxon>
        <taxon>Chelicerata</taxon>
        <taxon>Arachnida</taxon>
        <taxon>Acari</taxon>
        <taxon>Acariformes</taxon>
        <taxon>Sarcoptiformes</taxon>
        <taxon>Oribatida</taxon>
        <taxon>Brachypylina</taxon>
        <taxon>Oppioidea</taxon>
        <taxon>Oppiidae</taxon>
        <taxon>Oppiella</taxon>
    </lineage>
</organism>
<dbReference type="EMBL" id="CAJPVJ010000851">
    <property type="protein sequence ID" value="CAG2163535.1"/>
    <property type="molecule type" value="Genomic_DNA"/>
</dbReference>
<feature type="compositionally biased region" description="Polar residues" evidence="2">
    <location>
        <begin position="168"/>
        <end position="179"/>
    </location>
</feature>
<feature type="compositionally biased region" description="Low complexity" evidence="2">
    <location>
        <begin position="29"/>
        <end position="52"/>
    </location>
</feature>
<protein>
    <recommendedName>
        <fullName evidence="3">C2H2-type domain-containing protein</fullName>
    </recommendedName>
</protein>
<dbReference type="EMBL" id="OC915676">
    <property type="protein sequence ID" value="CAD7641453.1"/>
    <property type="molecule type" value="Genomic_DNA"/>
</dbReference>
<feature type="domain" description="C2H2-type" evidence="3">
    <location>
        <begin position="621"/>
        <end position="649"/>
    </location>
</feature>
<keyword evidence="1" id="KW-0479">Metal-binding</keyword>
<evidence type="ECO:0000256" key="1">
    <source>
        <dbReference type="PROSITE-ProRule" id="PRU00042"/>
    </source>
</evidence>
<dbReference type="PROSITE" id="PS50157">
    <property type="entry name" value="ZINC_FINGER_C2H2_2"/>
    <property type="match status" value="1"/>
</dbReference>
<evidence type="ECO:0000313" key="4">
    <source>
        <dbReference type="EMBL" id="CAD7641453.1"/>
    </source>
</evidence>
<keyword evidence="1" id="KW-0863">Zinc-finger</keyword>
<reference evidence="4" key="1">
    <citation type="submission" date="2020-11" db="EMBL/GenBank/DDBJ databases">
        <authorList>
            <person name="Tran Van P."/>
        </authorList>
    </citation>
    <scope>NUCLEOTIDE SEQUENCE</scope>
</reference>
<dbReference type="GO" id="GO:0017124">
    <property type="term" value="F:SH3 domain binding"/>
    <property type="evidence" value="ECO:0007669"/>
    <property type="project" value="TreeGrafter"/>
</dbReference>
<feature type="compositionally biased region" description="Polar residues" evidence="2">
    <location>
        <begin position="213"/>
        <end position="238"/>
    </location>
</feature>
<dbReference type="InterPro" id="IPR013087">
    <property type="entry name" value="Znf_C2H2_type"/>
</dbReference>